<evidence type="ECO:0000313" key="6">
    <source>
        <dbReference type="EMBL" id="KKW29506.1"/>
    </source>
</evidence>
<accession>A0A0G1XEY3</accession>
<feature type="transmembrane region" description="Helical" evidence="5">
    <location>
        <begin position="173"/>
        <end position="192"/>
    </location>
</feature>
<reference evidence="6 7" key="1">
    <citation type="journal article" date="2015" name="Nature">
        <title>rRNA introns, odd ribosomes, and small enigmatic genomes across a large radiation of phyla.</title>
        <authorList>
            <person name="Brown C.T."/>
            <person name="Hug L.A."/>
            <person name="Thomas B.C."/>
            <person name="Sharon I."/>
            <person name="Castelle C.J."/>
            <person name="Singh A."/>
            <person name="Wilkins M.J."/>
            <person name="Williams K.H."/>
            <person name="Banfield J.F."/>
        </authorList>
    </citation>
    <scope>NUCLEOTIDE SEQUENCE [LARGE SCALE GENOMIC DNA]</scope>
</reference>
<dbReference type="InterPro" id="IPR008217">
    <property type="entry name" value="Ccc1_fam"/>
</dbReference>
<feature type="transmembrane region" description="Helical" evidence="5">
    <location>
        <begin position="12"/>
        <end position="37"/>
    </location>
</feature>
<dbReference type="EMBL" id="LCRD01000042">
    <property type="protein sequence ID" value="KKW29506.1"/>
    <property type="molecule type" value="Genomic_DNA"/>
</dbReference>
<dbReference type="Pfam" id="PF01988">
    <property type="entry name" value="VIT1"/>
    <property type="match status" value="1"/>
</dbReference>
<dbReference type="GO" id="GO:0005384">
    <property type="term" value="F:manganese ion transmembrane transporter activity"/>
    <property type="evidence" value="ECO:0007669"/>
    <property type="project" value="InterPro"/>
</dbReference>
<dbReference type="PATRIC" id="fig|1618989.3.peg.611"/>
<comment type="subcellular location">
    <subcellularLocation>
        <location evidence="1">Endomembrane system</location>
        <topology evidence="1">Multi-pass membrane protein</topology>
    </subcellularLocation>
</comment>
<evidence type="ECO:0000256" key="1">
    <source>
        <dbReference type="ARBA" id="ARBA00004127"/>
    </source>
</evidence>
<feature type="transmembrane region" description="Helical" evidence="5">
    <location>
        <begin position="43"/>
        <end position="66"/>
    </location>
</feature>
<evidence type="ECO:0000313" key="7">
    <source>
        <dbReference type="Proteomes" id="UP000034846"/>
    </source>
</evidence>
<proteinExistence type="predicted"/>
<dbReference type="GO" id="GO:0012505">
    <property type="term" value="C:endomembrane system"/>
    <property type="evidence" value="ECO:0007669"/>
    <property type="project" value="UniProtKB-SubCell"/>
</dbReference>
<dbReference type="GO" id="GO:0030026">
    <property type="term" value="P:intracellular manganese ion homeostasis"/>
    <property type="evidence" value="ECO:0007669"/>
    <property type="project" value="InterPro"/>
</dbReference>
<keyword evidence="2 5" id="KW-0812">Transmembrane</keyword>
<feature type="transmembrane region" description="Helical" evidence="5">
    <location>
        <begin position="137"/>
        <end position="167"/>
    </location>
</feature>
<evidence type="ECO:0000256" key="2">
    <source>
        <dbReference type="ARBA" id="ARBA00022692"/>
    </source>
</evidence>
<evidence type="ECO:0008006" key="8">
    <source>
        <dbReference type="Google" id="ProtNLM"/>
    </source>
</evidence>
<dbReference type="AlphaFoldDB" id="A0A0G1XEY3"/>
<name>A0A0G1XEY3_9BACT</name>
<feature type="transmembrane region" description="Helical" evidence="5">
    <location>
        <begin position="204"/>
        <end position="226"/>
    </location>
</feature>
<dbReference type="Proteomes" id="UP000034846">
    <property type="component" value="Unassembled WGS sequence"/>
</dbReference>
<sequence>MARGKIGERLALSIREVVFGIEDSLVSTLGAVTGVAVGTGDQFVIVLSGIVIVVVETVSMAAGSYLSSKSASELFIERERQDQSRVLSERVNDEETLRDFFTRKGMVKSDIELALSAIGRERRQWIREVKRCEMRHLPAVGVSPVFSAAVMGIFYMIGGLLVLLPYLVLPVSVALPSAVMIASLALLCVGYAKGKMTGVSPLRSALEMALISAVAAMLGFAVGRLIPAFFGLQPVF</sequence>
<keyword evidence="4 5" id="KW-0472">Membrane</keyword>
<gene>
    <name evidence="6" type="ORF">UY72_C0042G0004</name>
</gene>
<keyword evidence="3 5" id="KW-1133">Transmembrane helix</keyword>
<organism evidence="6 7">
    <name type="scientific">Candidatus Uhrbacteria bacterium GW2011_GWD2_52_7</name>
    <dbReference type="NCBI Taxonomy" id="1618989"/>
    <lineage>
        <taxon>Bacteria</taxon>
        <taxon>Candidatus Uhriibacteriota</taxon>
    </lineage>
</organism>
<dbReference type="PANTHER" id="PTHR31851">
    <property type="entry name" value="FE(2+)/MN(2+) TRANSPORTER PCL1"/>
    <property type="match status" value="1"/>
</dbReference>
<evidence type="ECO:0000256" key="5">
    <source>
        <dbReference type="SAM" id="Phobius"/>
    </source>
</evidence>
<comment type="caution">
    <text evidence="6">The sequence shown here is derived from an EMBL/GenBank/DDBJ whole genome shotgun (WGS) entry which is preliminary data.</text>
</comment>
<evidence type="ECO:0000256" key="4">
    <source>
        <dbReference type="ARBA" id="ARBA00023136"/>
    </source>
</evidence>
<evidence type="ECO:0000256" key="3">
    <source>
        <dbReference type="ARBA" id="ARBA00022989"/>
    </source>
</evidence>
<protein>
    <recommendedName>
        <fullName evidence="8">VIT family protein</fullName>
    </recommendedName>
</protein>